<feature type="transmembrane region" description="Helical" evidence="2">
    <location>
        <begin position="71"/>
        <end position="90"/>
    </location>
</feature>
<dbReference type="Proteomes" id="UP000178270">
    <property type="component" value="Unassembled WGS sequence"/>
</dbReference>
<feature type="compositionally biased region" description="Basic residues" evidence="1">
    <location>
        <begin position="1"/>
        <end position="20"/>
    </location>
</feature>
<reference evidence="3 4" key="1">
    <citation type="journal article" date="2016" name="Nat. Commun.">
        <title>Thousands of microbial genomes shed light on interconnected biogeochemical processes in an aquifer system.</title>
        <authorList>
            <person name="Anantharaman K."/>
            <person name="Brown C.T."/>
            <person name="Hug L.A."/>
            <person name="Sharon I."/>
            <person name="Castelle C.J."/>
            <person name="Probst A.J."/>
            <person name="Thomas B.C."/>
            <person name="Singh A."/>
            <person name="Wilkins M.J."/>
            <person name="Karaoz U."/>
            <person name="Brodie E.L."/>
            <person name="Williams K.H."/>
            <person name="Hubbard S.S."/>
            <person name="Banfield J.F."/>
        </authorList>
    </citation>
    <scope>NUCLEOTIDE SEQUENCE [LARGE SCALE GENOMIC DNA]</scope>
</reference>
<protein>
    <submittedName>
        <fullName evidence="3">Uncharacterized protein</fullName>
    </submittedName>
</protein>
<accession>A0A1F4U0Y7</accession>
<gene>
    <name evidence="3" type="ORF">A3K42_01155</name>
</gene>
<comment type="caution">
    <text evidence="3">The sequence shown here is derived from an EMBL/GenBank/DDBJ whole genome shotgun (WGS) entry which is preliminary data.</text>
</comment>
<dbReference type="AlphaFoldDB" id="A0A1F4U0Y7"/>
<keyword evidence="2" id="KW-0812">Transmembrane</keyword>
<dbReference type="EMBL" id="MEUS01000023">
    <property type="protein sequence ID" value="OGC38635.1"/>
    <property type="molecule type" value="Genomic_DNA"/>
</dbReference>
<evidence type="ECO:0000313" key="3">
    <source>
        <dbReference type="EMBL" id="OGC38635.1"/>
    </source>
</evidence>
<sequence length="108" mass="11676">MKKHHKHKNKFIKKQKHKAQKAFGTASTRSVQTGGSSAEILATPAPKVSSSGGGAENSSFKLPIAEIKKDLLGTIIFAVFAVAALIVMHLNNFGFTDVQNWVLALIKF</sequence>
<organism evidence="3 4">
    <name type="scientific">candidate division WWE3 bacterium RBG_13_37_7</name>
    <dbReference type="NCBI Taxonomy" id="1802609"/>
    <lineage>
        <taxon>Bacteria</taxon>
        <taxon>Katanobacteria</taxon>
    </lineage>
</organism>
<feature type="region of interest" description="Disordered" evidence="1">
    <location>
        <begin position="1"/>
        <end position="37"/>
    </location>
</feature>
<evidence type="ECO:0000256" key="2">
    <source>
        <dbReference type="SAM" id="Phobius"/>
    </source>
</evidence>
<keyword evidence="2" id="KW-1133">Transmembrane helix</keyword>
<evidence type="ECO:0000256" key="1">
    <source>
        <dbReference type="SAM" id="MobiDB-lite"/>
    </source>
</evidence>
<name>A0A1F4U0Y7_UNCKA</name>
<evidence type="ECO:0000313" key="4">
    <source>
        <dbReference type="Proteomes" id="UP000178270"/>
    </source>
</evidence>
<proteinExistence type="predicted"/>
<keyword evidence="2" id="KW-0472">Membrane</keyword>
<feature type="compositionally biased region" description="Polar residues" evidence="1">
    <location>
        <begin position="25"/>
        <end position="36"/>
    </location>
</feature>